<dbReference type="GO" id="GO:0046872">
    <property type="term" value="F:metal ion binding"/>
    <property type="evidence" value="ECO:0007669"/>
    <property type="project" value="InterPro"/>
</dbReference>
<keyword evidence="5" id="KW-1185">Reference proteome</keyword>
<dbReference type="Pfam" id="PF00403">
    <property type="entry name" value="HMA"/>
    <property type="match status" value="1"/>
</dbReference>
<dbReference type="CDD" id="cd00371">
    <property type="entry name" value="HMA"/>
    <property type="match status" value="1"/>
</dbReference>
<accession>A0AB36JRX7</accession>
<evidence type="ECO:0000313" key="2">
    <source>
        <dbReference type="EMBL" id="ONK26161.1"/>
    </source>
</evidence>
<dbReference type="InterPro" id="IPR036163">
    <property type="entry name" value="HMA_dom_sf"/>
</dbReference>
<comment type="caution">
    <text evidence="2">The sequence shown here is derived from an EMBL/GenBank/DDBJ whole genome shotgun (WGS) entry which is preliminary data.</text>
</comment>
<dbReference type="PROSITE" id="PS50846">
    <property type="entry name" value="HMA_2"/>
    <property type="match status" value="1"/>
</dbReference>
<dbReference type="Gene3D" id="3.30.70.100">
    <property type="match status" value="1"/>
</dbReference>
<sequence length="68" mass="7628">MQTIKLSNLSCQNCIKHVTERFKTMPGVVDVTIDLDRQVASVKTSVNYSLEDYQASLSDTVYEAVETL</sequence>
<dbReference type="RefSeq" id="WP_076996473.1">
    <property type="nucleotide sequence ID" value="NZ_MSPR01000015.1"/>
</dbReference>
<dbReference type="Proteomes" id="UP000188946">
    <property type="component" value="Unassembled WGS sequence"/>
</dbReference>
<evidence type="ECO:0000259" key="1">
    <source>
        <dbReference type="PROSITE" id="PS50846"/>
    </source>
</evidence>
<name>A0AB36JRX7_9STRE</name>
<dbReference type="EMBL" id="MSPR01000015">
    <property type="protein sequence ID" value="ONK27571.1"/>
    <property type="molecule type" value="Genomic_DNA"/>
</dbReference>
<dbReference type="InterPro" id="IPR006121">
    <property type="entry name" value="HMA_dom"/>
</dbReference>
<gene>
    <name evidence="3" type="ORF">BVE84_07740</name>
    <name evidence="2" type="ORF">BVE86_07900</name>
</gene>
<dbReference type="SUPFAM" id="SSF55008">
    <property type="entry name" value="HMA, heavy metal-associated domain"/>
    <property type="match status" value="1"/>
</dbReference>
<evidence type="ECO:0000313" key="5">
    <source>
        <dbReference type="Proteomes" id="UP000188946"/>
    </source>
</evidence>
<proteinExistence type="predicted"/>
<reference evidence="4 5" key="1">
    <citation type="submission" date="2016-12" db="EMBL/GenBank/DDBJ databases">
        <authorList>
            <person name="Gulvik C.A."/>
        </authorList>
    </citation>
    <scope>NUCLEOTIDE SEQUENCE [LARGE SCALE GENOMIC DNA]</scope>
    <source>
        <strain evidence="3 5">12-5202</strain>
        <strain evidence="2 4">12-5291</strain>
    </source>
</reference>
<evidence type="ECO:0000313" key="3">
    <source>
        <dbReference type="EMBL" id="ONK27571.1"/>
    </source>
</evidence>
<dbReference type="AlphaFoldDB" id="A0AB36JRX7"/>
<dbReference type="Proteomes" id="UP000188600">
    <property type="component" value="Unassembled WGS sequence"/>
</dbReference>
<feature type="domain" description="HMA" evidence="1">
    <location>
        <begin position="1"/>
        <end position="65"/>
    </location>
</feature>
<organism evidence="2 4">
    <name type="scientific">Streptococcus azizii</name>
    <dbReference type="NCBI Taxonomy" id="1579424"/>
    <lineage>
        <taxon>Bacteria</taxon>
        <taxon>Bacillati</taxon>
        <taxon>Bacillota</taxon>
        <taxon>Bacilli</taxon>
        <taxon>Lactobacillales</taxon>
        <taxon>Streptococcaceae</taxon>
        <taxon>Streptococcus</taxon>
    </lineage>
</organism>
<evidence type="ECO:0000313" key="4">
    <source>
        <dbReference type="Proteomes" id="UP000188600"/>
    </source>
</evidence>
<dbReference type="EMBL" id="MSPT01000017">
    <property type="protein sequence ID" value="ONK26161.1"/>
    <property type="molecule type" value="Genomic_DNA"/>
</dbReference>
<protein>
    <submittedName>
        <fullName evidence="2">Copper resistance protein CopZ</fullName>
    </submittedName>
</protein>